<keyword evidence="8" id="KW-1185">Reference proteome</keyword>
<evidence type="ECO:0000256" key="1">
    <source>
        <dbReference type="ARBA" id="ARBA00022553"/>
    </source>
</evidence>
<comment type="caution">
    <text evidence="7">The sequence shown here is derived from an EMBL/GenBank/DDBJ whole genome shotgun (WGS) entry which is preliminary data.</text>
</comment>
<dbReference type="GO" id="GO:0110001">
    <property type="term" value="C:toxin-antitoxin complex"/>
    <property type="evidence" value="ECO:0007669"/>
    <property type="project" value="InterPro"/>
</dbReference>
<dbReference type="SUPFAM" id="SSF81593">
    <property type="entry name" value="Nucleotidyltransferase substrate binding subunit/domain"/>
    <property type="match status" value="1"/>
</dbReference>
<dbReference type="Pfam" id="PF01934">
    <property type="entry name" value="HepT-like"/>
    <property type="match status" value="1"/>
</dbReference>
<dbReference type="GO" id="GO:0004540">
    <property type="term" value="F:RNA nuclease activity"/>
    <property type="evidence" value="ECO:0007669"/>
    <property type="project" value="InterPro"/>
</dbReference>
<accession>A0A2T3G8U4</accession>
<dbReference type="InterPro" id="IPR051813">
    <property type="entry name" value="HepT_RNase_toxin"/>
</dbReference>
<keyword evidence="3" id="KW-0540">Nuclease</keyword>
<evidence type="ECO:0000256" key="3">
    <source>
        <dbReference type="ARBA" id="ARBA00022722"/>
    </source>
</evidence>
<dbReference type="InterPro" id="IPR037038">
    <property type="entry name" value="HepT-like_sf"/>
</dbReference>
<evidence type="ECO:0000256" key="2">
    <source>
        <dbReference type="ARBA" id="ARBA00022649"/>
    </source>
</evidence>
<evidence type="ECO:0000256" key="4">
    <source>
        <dbReference type="ARBA" id="ARBA00022741"/>
    </source>
</evidence>
<gene>
    <name evidence="7" type="ORF">CPA40_08845</name>
</gene>
<keyword evidence="2" id="KW-1277">Toxin-antitoxin system</keyword>
<dbReference type="Proteomes" id="UP000240228">
    <property type="component" value="Unassembled WGS sequence"/>
</dbReference>
<dbReference type="GO" id="GO:0000166">
    <property type="term" value="F:nucleotide binding"/>
    <property type="evidence" value="ECO:0007669"/>
    <property type="project" value="UniProtKB-KW"/>
</dbReference>
<dbReference type="InterPro" id="IPR008201">
    <property type="entry name" value="HepT-like"/>
</dbReference>
<evidence type="ECO:0000313" key="7">
    <source>
        <dbReference type="EMBL" id="PST45878.1"/>
    </source>
</evidence>
<sequence length="135" mass="15717">MPPQPQHGHHHNEHRHDDQLFRDQTTLVRLLEHLDHAVEDASATHSPDDLFADRVRFNSVAMEMTQAQECARRLSEDYRRIMPNLPWAELRALRNALVHDYDEIDVESLYDTVTQDVPALATRLRPVVEAILHET</sequence>
<proteinExistence type="inferred from homology"/>
<keyword evidence="5" id="KW-0378">Hydrolase</keyword>
<reference evidence="7 8" key="2">
    <citation type="submission" date="2018-03" db="EMBL/GenBank/DDBJ databases">
        <title>The comparative genomics of Bifidobacterium callitrichos reflects dietary carbohydrate utilization within the common marmoset gut.</title>
        <authorList>
            <person name="Rani A."/>
        </authorList>
    </citation>
    <scope>NUCLEOTIDE SEQUENCE [LARGE SCALE GENOMIC DNA]</scope>
    <source>
        <strain evidence="7 8">UMA51805</strain>
    </source>
</reference>
<keyword evidence="4" id="KW-0547">Nucleotide-binding</keyword>
<reference evidence="8" key="1">
    <citation type="submission" date="2017-09" db="EMBL/GenBank/DDBJ databases">
        <authorList>
            <person name="Sela D.A."/>
            <person name="Albert K."/>
        </authorList>
    </citation>
    <scope>NUCLEOTIDE SEQUENCE [LARGE SCALE GENOMIC DNA]</scope>
    <source>
        <strain evidence="8">UMA51805</strain>
    </source>
</reference>
<name>A0A2T3G8U4_9BIFI</name>
<dbReference type="Gene3D" id="1.20.120.580">
    <property type="entry name" value="bsu32300-like"/>
    <property type="match status" value="1"/>
</dbReference>
<dbReference type="EMBL" id="NWTX01000017">
    <property type="protein sequence ID" value="PST45878.1"/>
    <property type="molecule type" value="Genomic_DNA"/>
</dbReference>
<dbReference type="PANTHER" id="PTHR34139:SF1">
    <property type="entry name" value="RNASE MJ1380-RELATED"/>
    <property type="match status" value="1"/>
</dbReference>
<dbReference type="PANTHER" id="PTHR34139">
    <property type="entry name" value="UPF0331 PROTEIN MJ0127"/>
    <property type="match status" value="1"/>
</dbReference>
<keyword evidence="1" id="KW-0597">Phosphoprotein</keyword>
<dbReference type="GO" id="GO:0016787">
    <property type="term" value="F:hydrolase activity"/>
    <property type="evidence" value="ECO:0007669"/>
    <property type="project" value="UniProtKB-KW"/>
</dbReference>
<evidence type="ECO:0000313" key="8">
    <source>
        <dbReference type="Proteomes" id="UP000240228"/>
    </source>
</evidence>
<comment type="similarity">
    <text evidence="6">Belongs to the HepT RNase toxin family.</text>
</comment>
<protein>
    <submittedName>
        <fullName evidence="7">Antitoxin</fullName>
    </submittedName>
</protein>
<organism evidence="7 8">
    <name type="scientific">Bifidobacterium callitrichos</name>
    <dbReference type="NCBI Taxonomy" id="762209"/>
    <lineage>
        <taxon>Bacteria</taxon>
        <taxon>Bacillati</taxon>
        <taxon>Actinomycetota</taxon>
        <taxon>Actinomycetes</taxon>
        <taxon>Bifidobacteriales</taxon>
        <taxon>Bifidobacteriaceae</taxon>
        <taxon>Bifidobacterium</taxon>
    </lineage>
</organism>
<evidence type="ECO:0000256" key="5">
    <source>
        <dbReference type="ARBA" id="ARBA00022801"/>
    </source>
</evidence>
<evidence type="ECO:0000256" key="6">
    <source>
        <dbReference type="ARBA" id="ARBA00024207"/>
    </source>
</evidence>
<dbReference type="AlphaFoldDB" id="A0A2T3G8U4"/>